<name>A0AB35PZ43_9ENTR</name>
<reference evidence="1" key="2">
    <citation type="submission" date="2023-01" db="EMBL/GenBank/DDBJ databases">
        <authorList>
            <person name="Du H."/>
            <person name="Wan W."/>
        </authorList>
    </citation>
    <scope>NUCLEOTIDE SEQUENCE</scope>
    <source>
        <strain evidence="1">HD1688</strain>
    </source>
</reference>
<keyword evidence="1" id="KW-0479">Metal-binding</keyword>
<reference evidence="1" key="1">
    <citation type="journal article" date="2023" name="Front. Microbiol.">
        <title>Genomic characterization of carbapenem-resistant Klebsiella oxytoca complex in China: a multi-center study.</title>
        <authorList>
            <person name="Wan W."/>
            <person name="Yang X."/>
            <person name="Yu H."/>
            <person name="Wang M."/>
            <person name="Jia W."/>
            <person name="Huang B."/>
            <person name="Qu F."/>
            <person name="Shan B."/>
            <person name="Tang Y.W."/>
            <person name="Chen L."/>
            <person name="Du H."/>
        </authorList>
    </citation>
    <scope>NUCLEOTIDE SEQUENCE</scope>
    <source>
        <strain evidence="1">HD1688</strain>
    </source>
</reference>
<dbReference type="GO" id="GO:0008270">
    <property type="term" value="F:zinc ion binding"/>
    <property type="evidence" value="ECO:0007669"/>
    <property type="project" value="UniProtKB-KW"/>
</dbReference>
<comment type="caution">
    <text evidence="1">The sequence shown here is derived from an EMBL/GenBank/DDBJ whole genome shotgun (WGS) entry which is preliminary data.</text>
</comment>
<dbReference type="Pfam" id="PF11672">
    <property type="entry name" value="DUF3268"/>
    <property type="match status" value="1"/>
</dbReference>
<protein>
    <submittedName>
        <fullName evidence="1">Zinc-finger-containing protein</fullName>
    </submittedName>
</protein>
<sequence>MEAKVEIKTPLNPSRKATARVKNPLPVPTICHLCDSRIKIATHEEVYGRNYSDWPYMYLCEGCGAYVGLHPFTAIPLGTLADKRTREARKLCKEPFERIWRTGVMSRSEAYEWLASKMGIPQQECHFGWFTAEQCNLAMAHCNDLF</sequence>
<dbReference type="InterPro" id="IPR021686">
    <property type="entry name" value="DUF3268"/>
</dbReference>
<evidence type="ECO:0000313" key="2">
    <source>
        <dbReference type="Proteomes" id="UP001249822"/>
    </source>
</evidence>
<keyword evidence="1" id="KW-0863">Zinc-finger</keyword>
<accession>A0AB35PZ43</accession>
<organism evidence="1 2">
    <name type="scientific">Klebsiella michiganensis</name>
    <dbReference type="NCBI Taxonomy" id="1134687"/>
    <lineage>
        <taxon>Bacteria</taxon>
        <taxon>Pseudomonadati</taxon>
        <taxon>Pseudomonadota</taxon>
        <taxon>Gammaproteobacteria</taxon>
        <taxon>Enterobacterales</taxon>
        <taxon>Enterobacteriaceae</taxon>
        <taxon>Klebsiella/Raoultella group</taxon>
        <taxon>Klebsiella</taxon>
    </lineage>
</organism>
<dbReference type="RefSeq" id="WP_311123977.1">
    <property type="nucleotide sequence ID" value="NZ_JAQSKY010000020.1"/>
</dbReference>
<proteinExistence type="predicted"/>
<gene>
    <name evidence="1" type="ORF">PTQ40_22180</name>
</gene>
<evidence type="ECO:0000313" key="1">
    <source>
        <dbReference type="EMBL" id="MDS7901679.1"/>
    </source>
</evidence>
<dbReference type="EMBL" id="JAQSKY010000020">
    <property type="protein sequence ID" value="MDS7901679.1"/>
    <property type="molecule type" value="Genomic_DNA"/>
</dbReference>
<keyword evidence="1" id="KW-0862">Zinc</keyword>
<dbReference type="AlphaFoldDB" id="A0AB35PZ43"/>
<dbReference type="Proteomes" id="UP001249822">
    <property type="component" value="Unassembled WGS sequence"/>
</dbReference>